<reference evidence="1" key="2">
    <citation type="journal article" date="2015" name="Data Brief">
        <title>Shoot transcriptome of the giant reed, Arundo donax.</title>
        <authorList>
            <person name="Barrero R.A."/>
            <person name="Guerrero F.D."/>
            <person name="Moolhuijzen P."/>
            <person name="Goolsby J.A."/>
            <person name="Tidwell J."/>
            <person name="Bellgard S.E."/>
            <person name="Bellgard M.I."/>
        </authorList>
    </citation>
    <scope>NUCLEOTIDE SEQUENCE</scope>
    <source>
        <tissue evidence="1">Shoot tissue taken approximately 20 cm above the soil surface</tissue>
    </source>
</reference>
<sequence>MFGVKHIHICNIVTPFPWYKCFLHSKEVREQYNAFEHLN</sequence>
<dbReference type="EMBL" id="GBRH01217237">
    <property type="protein sequence ID" value="JAD80658.1"/>
    <property type="molecule type" value="Transcribed_RNA"/>
</dbReference>
<proteinExistence type="predicted"/>
<accession>A0A0A9D1V9</accession>
<protein>
    <submittedName>
        <fullName evidence="1">Uncharacterized protein</fullName>
    </submittedName>
</protein>
<reference evidence="1" key="1">
    <citation type="submission" date="2014-09" db="EMBL/GenBank/DDBJ databases">
        <authorList>
            <person name="Magalhaes I.L.F."/>
            <person name="Oliveira U."/>
            <person name="Santos F.R."/>
            <person name="Vidigal T.H.D.A."/>
            <person name="Brescovit A.D."/>
            <person name="Santos A.J."/>
        </authorList>
    </citation>
    <scope>NUCLEOTIDE SEQUENCE</scope>
    <source>
        <tissue evidence="1">Shoot tissue taken approximately 20 cm above the soil surface</tissue>
    </source>
</reference>
<dbReference type="AlphaFoldDB" id="A0A0A9D1V9"/>
<name>A0A0A9D1V9_ARUDO</name>
<evidence type="ECO:0000313" key="1">
    <source>
        <dbReference type="EMBL" id="JAD80658.1"/>
    </source>
</evidence>
<organism evidence="1">
    <name type="scientific">Arundo donax</name>
    <name type="common">Giant reed</name>
    <name type="synonym">Donax arundinaceus</name>
    <dbReference type="NCBI Taxonomy" id="35708"/>
    <lineage>
        <taxon>Eukaryota</taxon>
        <taxon>Viridiplantae</taxon>
        <taxon>Streptophyta</taxon>
        <taxon>Embryophyta</taxon>
        <taxon>Tracheophyta</taxon>
        <taxon>Spermatophyta</taxon>
        <taxon>Magnoliopsida</taxon>
        <taxon>Liliopsida</taxon>
        <taxon>Poales</taxon>
        <taxon>Poaceae</taxon>
        <taxon>PACMAD clade</taxon>
        <taxon>Arundinoideae</taxon>
        <taxon>Arundineae</taxon>
        <taxon>Arundo</taxon>
    </lineage>
</organism>